<accession>A0A3R8LVD6</accession>
<keyword evidence="3" id="KW-1185">Reference proteome</keyword>
<dbReference type="Gene3D" id="1.10.10.10">
    <property type="entry name" value="Winged helix-like DNA-binding domain superfamily/Winged helix DNA-binding domain"/>
    <property type="match status" value="1"/>
</dbReference>
<evidence type="ECO:0000259" key="1">
    <source>
        <dbReference type="Pfam" id="PF13280"/>
    </source>
</evidence>
<dbReference type="EMBL" id="RHJS01000002">
    <property type="protein sequence ID" value="RRK30084.1"/>
    <property type="molecule type" value="Genomic_DNA"/>
</dbReference>
<dbReference type="PANTHER" id="PTHR34580:SF1">
    <property type="entry name" value="PROTEIN PAFC"/>
    <property type="match status" value="1"/>
</dbReference>
<dbReference type="AlphaFoldDB" id="A0A3R8LVD6"/>
<dbReference type="Pfam" id="PF13280">
    <property type="entry name" value="WYL"/>
    <property type="match status" value="1"/>
</dbReference>
<evidence type="ECO:0000313" key="2">
    <source>
        <dbReference type="EMBL" id="RRK30084.1"/>
    </source>
</evidence>
<dbReference type="InterPro" id="IPR026881">
    <property type="entry name" value="WYL_dom"/>
</dbReference>
<gene>
    <name evidence="2" type="ORF">EBB54_00765</name>
</gene>
<organism evidence="2 3">
    <name type="scientific">Schaedlerella arabinosiphila</name>
    <dbReference type="NCBI Taxonomy" id="2044587"/>
    <lineage>
        <taxon>Bacteria</taxon>
        <taxon>Bacillati</taxon>
        <taxon>Bacillota</taxon>
        <taxon>Clostridia</taxon>
        <taxon>Lachnospirales</taxon>
        <taxon>Lachnospiraceae</taxon>
        <taxon>Schaedlerella</taxon>
    </lineage>
</organism>
<reference evidence="2" key="1">
    <citation type="submission" date="2018-10" db="EMBL/GenBank/DDBJ databases">
        <title>Schaedlerella arabinophila gen. nov. sp. nov., isolated from the mouse intestinal tract and comparative analysis with the genome of the closely related altered Schaedler flora strain ASF502.</title>
        <authorList>
            <person name="Miyake S."/>
            <person name="Soh M."/>
            <person name="Seedorf H."/>
        </authorList>
    </citation>
    <scope>NUCLEOTIDE SEQUENCE [LARGE SCALE GENOMIC DNA]</scope>
    <source>
        <strain evidence="2">DSM 106076</strain>
    </source>
</reference>
<feature type="domain" description="WYL" evidence="1">
    <location>
        <begin position="187"/>
        <end position="261"/>
    </location>
</feature>
<proteinExistence type="predicted"/>
<comment type="caution">
    <text evidence="2">The sequence shown here is derived from an EMBL/GenBank/DDBJ whole genome shotgun (WGS) entry which is preliminary data.</text>
</comment>
<evidence type="ECO:0000313" key="3">
    <source>
        <dbReference type="Proteomes" id="UP000274920"/>
    </source>
</evidence>
<dbReference type="InterPro" id="IPR036388">
    <property type="entry name" value="WH-like_DNA-bd_sf"/>
</dbReference>
<dbReference type="InterPro" id="IPR051534">
    <property type="entry name" value="CBASS_pafABC_assoc_protein"/>
</dbReference>
<dbReference type="Proteomes" id="UP000274920">
    <property type="component" value="Unassembled WGS sequence"/>
</dbReference>
<sequence length="351" mass="40404">MSVALNTIVCRKIAGGRHFCMAEIDKRIRGGNTMGNGTEDKAERILTIYTKLKQGKIIYKDALIEKYGVSARTVQRDITDIQEFLQSQFLEEGNIQEVIFDKRAGGYRLQIKRTNELNGKAVLAAGKILLESRALAKTEMLPILYSLTALCDTDSGVTDVKDMLRNEIQNYTELRHGQKLLDRIWDLEQAVKAHKYTEVTYKAQQNHREVTERIKPVGIVLRDFYFYLAAYGAEEDSEKNSDPKNVFPVFYRVDKIQEYTVMEEYFRVPYAGRYEESEFRKRIPFVQSGALRKVEFQYVGKALESVLDRLPSATVIQKDQDGYLIEAEAFGPRIERWLKGQGDNVKNLRVK</sequence>
<protein>
    <submittedName>
        <fullName evidence="2">WYL domain-containing transcriptional regulator</fullName>
    </submittedName>
</protein>
<dbReference type="PROSITE" id="PS52050">
    <property type="entry name" value="WYL"/>
    <property type="match status" value="1"/>
</dbReference>
<name>A0A3R8LVD6_9FIRM</name>
<dbReference type="PANTHER" id="PTHR34580">
    <property type="match status" value="1"/>
</dbReference>